<comment type="caution">
    <text evidence="19">The sequence shown here is derived from an EMBL/GenBank/DDBJ whole genome shotgun (WGS) entry which is preliminary data.</text>
</comment>
<dbReference type="InterPro" id="IPR041102">
    <property type="entry name" value="UvrA_inter"/>
</dbReference>
<keyword evidence="3" id="KW-0479">Metal-binding</keyword>
<dbReference type="AlphaFoldDB" id="A0A5R8KF92"/>
<dbReference type="GO" id="GO:0003677">
    <property type="term" value="F:DNA binding"/>
    <property type="evidence" value="ECO:0007669"/>
    <property type="project" value="UniProtKB-KW"/>
</dbReference>
<dbReference type="GO" id="GO:0005524">
    <property type="term" value="F:ATP binding"/>
    <property type="evidence" value="ECO:0007669"/>
    <property type="project" value="UniProtKB-KW"/>
</dbReference>
<dbReference type="SMART" id="SM00382">
    <property type="entry name" value="AAA"/>
    <property type="match status" value="1"/>
</dbReference>
<dbReference type="FunFam" id="3.40.50.300:FF:000272">
    <property type="entry name" value="UvrABC system protein A"/>
    <property type="match status" value="1"/>
</dbReference>
<evidence type="ECO:0000256" key="3">
    <source>
        <dbReference type="ARBA" id="ARBA00022723"/>
    </source>
</evidence>
<keyword evidence="9" id="KW-0862">Zinc</keyword>
<dbReference type="PANTHER" id="PTHR43152:SF3">
    <property type="entry name" value="UVRABC SYSTEM PROTEIN A"/>
    <property type="match status" value="1"/>
</dbReference>
<dbReference type="PROSITE" id="PS50893">
    <property type="entry name" value="ABC_TRANSPORTER_2"/>
    <property type="match status" value="1"/>
</dbReference>
<keyword evidence="5" id="KW-0547">Nucleotide-binding</keyword>
<keyword evidence="13" id="KW-0234">DNA repair</keyword>
<evidence type="ECO:0000313" key="20">
    <source>
        <dbReference type="Proteomes" id="UP000306196"/>
    </source>
</evidence>
<keyword evidence="2" id="KW-0963">Cytoplasm</keyword>
<organism evidence="19 20">
    <name type="scientific">Phragmitibacter flavus</name>
    <dbReference type="NCBI Taxonomy" id="2576071"/>
    <lineage>
        <taxon>Bacteria</taxon>
        <taxon>Pseudomonadati</taxon>
        <taxon>Verrucomicrobiota</taxon>
        <taxon>Verrucomicrobiia</taxon>
        <taxon>Verrucomicrobiales</taxon>
        <taxon>Verrucomicrobiaceae</taxon>
        <taxon>Phragmitibacter</taxon>
    </lineage>
</organism>
<evidence type="ECO:0000256" key="9">
    <source>
        <dbReference type="ARBA" id="ARBA00022833"/>
    </source>
</evidence>
<feature type="domain" description="ABC transporter" evidence="18">
    <location>
        <begin position="694"/>
        <end position="1018"/>
    </location>
</feature>
<evidence type="ECO:0000256" key="2">
    <source>
        <dbReference type="ARBA" id="ARBA00022490"/>
    </source>
</evidence>
<evidence type="ECO:0000259" key="18">
    <source>
        <dbReference type="PROSITE" id="PS50893"/>
    </source>
</evidence>
<dbReference type="OrthoDB" id="9809851at2"/>
<gene>
    <name evidence="19" type="ORF">FEM03_10015</name>
</gene>
<dbReference type="PROSITE" id="PS00211">
    <property type="entry name" value="ABC_TRANSPORTER_1"/>
    <property type="match status" value="2"/>
</dbReference>
<proteinExistence type="inferred from homology"/>
<accession>A0A5R8KF92</accession>
<dbReference type="InterPro" id="IPR041552">
    <property type="entry name" value="UvrA_DNA-bd"/>
</dbReference>
<dbReference type="GO" id="GO:0006281">
    <property type="term" value="P:DNA repair"/>
    <property type="evidence" value="ECO:0007669"/>
    <property type="project" value="UniProtKB-KW"/>
</dbReference>
<evidence type="ECO:0000256" key="8">
    <source>
        <dbReference type="ARBA" id="ARBA00022771"/>
    </source>
</evidence>
<evidence type="ECO:0000256" key="11">
    <source>
        <dbReference type="ARBA" id="ARBA00022881"/>
    </source>
</evidence>
<dbReference type="Gene3D" id="1.20.1580.10">
    <property type="entry name" value="ABC transporter ATPase like domain"/>
    <property type="match status" value="2"/>
</dbReference>
<feature type="compositionally biased region" description="Basic and acidic residues" evidence="17">
    <location>
        <begin position="657"/>
        <end position="678"/>
    </location>
</feature>
<evidence type="ECO:0000256" key="13">
    <source>
        <dbReference type="ARBA" id="ARBA00023204"/>
    </source>
</evidence>
<dbReference type="GO" id="GO:0004518">
    <property type="term" value="F:nuclease activity"/>
    <property type="evidence" value="ECO:0007669"/>
    <property type="project" value="UniProtKB-KW"/>
</dbReference>
<dbReference type="GO" id="GO:0016887">
    <property type="term" value="F:ATP hydrolysis activity"/>
    <property type="evidence" value="ECO:0007669"/>
    <property type="project" value="InterPro"/>
</dbReference>
<dbReference type="Gene3D" id="3.40.50.300">
    <property type="entry name" value="P-loop containing nucleotide triphosphate hydrolases"/>
    <property type="match status" value="2"/>
</dbReference>
<dbReference type="GO" id="GO:0008270">
    <property type="term" value="F:zinc ion binding"/>
    <property type="evidence" value="ECO:0007669"/>
    <property type="project" value="UniProtKB-KW"/>
</dbReference>
<dbReference type="Proteomes" id="UP000306196">
    <property type="component" value="Unassembled WGS sequence"/>
</dbReference>
<keyword evidence="20" id="KW-1185">Reference proteome</keyword>
<comment type="similarity">
    <text evidence="14">Belongs to the ABC transporter superfamily. UvrA family.</text>
</comment>
<keyword evidence="12" id="KW-0238">DNA-binding</keyword>
<evidence type="ECO:0000256" key="5">
    <source>
        <dbReference type="ARBA" id="ARBA00022741"/>
    </source>
</evidence>
<keyword evidence="7" id="KW-0228">DNA excision</keyword>
<feature type="region of interest" description="Disordered" evidence="17">
    <location>
        <begin position="645"/>
        <end position="678"/>
    </location>
</feature>
<dbReference type="SUPFAM" id="SSF52540">
    <property type="entry name" value="P-loop containing nucleoside triphosphate hydrolases"/>
    <property type="match status" value="2"/>
</dbReference>
<dbReference type="GO" id="GO:0005737">
    <property type="term" value="C:cytoplasm"/>
    <property type="evidence" value="ECO:0007669"/>
    <property type="project" value="UniProtKB-SubCell"/>
</dbReference>
<evidence type="ECO:0000256" key="10">
    <source>
        <dbReference type="ARBA" id="ARBA00022840"/>
    </source>
</evidence>
<evidence type="ECO:0000256" key="16">
    <source>
        <dbReference type="ARBA" id="ARBA00042156"/>
    </source>
</evidence>
<evidence type="ECO:0000256" key="14">
    <source>
        <dbReference type="ARBA" id="ARBA00038000"/>
    </source>
</evidence>
<dbReference type="Pfam" id="PF17755">
    <property type="entry name" value="UvrA_DNA-bind"/>
    <property type="match status" value="1"/>
</dbReference>
<keyword evidence="10 19" id="KW-0067">ATP-binding</keyword>
<evidence type="ECO:0000256" key="15">
    <source>
        <dbReference type="ARBA" id="ARBA00039316"/>
    </source>
</evidence>
<evidence type="ECO:0000256" key="17">
    <source>
        <dbReference type="SAM" id="MobiDB-lite"/>
    </source>
</evidence>
<evidence type="ECO:0000256" key="1">
    <source>
        <dbReference type="ARBA" id="ARBA00004496"/>
    </source>
</evidence>
<dbReference type="PANTHER" id="PTHR43152">
    <property type="entry name" value="UVRABC SYSTEM PROTEIN A"/>
    <property type="match status" value="1"/>
</dbReference>
<dbReference type="EMBL" id="VAUV01000007">
    <property type="protein sequence ID" value="TLD70645.1"/>
    <property type="molecule type" value="Genomic_DNA"/>
</dbReference>
<keyword evidence="11" id="KW-0267">Excision nuclease</keyword>
<keyword evidence="4" id="KW-0677">Repeat</keyword>
<dbReference type="InterPro" id="IPR003439">
    <property type="entry name" value="ABC_transporter-like_ATP-bd"/>
</dbReference>
<sequence length="1029" mass="112262">MPKIDDVADSKLSGLAPPEPALLRDPGIRVIRVRGARQHNLQNIDVDVPRDRLVVLTGVSGSGKSSLAFDTLYAEGQRRYVQSLSAYARQFLDQMDKPEVDFIDGLSPAVAIEQRTVAHNPRSTIATVTEIYDYLRVLYAAAGRPHDPVTGEALHKMTAKEIADVMLALREGEKLVVLAPVVEHEKGDFRGLFEKLQRQGFVRVRLDGEIHELEERIKTVRSEPHSIEVVVDRLVVREGIRGRLMESLETALKWNRHEVRFLLGNGEVRSFTTAFANPSTGLVLEDFTPKHFSFNTHVGACPECEGVGTVMAADRHLLVPDESKSLKDGAVKSWWARQPRLKGLHDRAIEGLARVYKVDMEVPFKVLPDKFKEALFYGTGEVAVPTGWKIDSSRRSLAKPFEGLLIQAERLMAETKTDKLRAMLARFMNALPCKVCGGRRLRPEVLAVRLFGGGEGEKESGLGIDEFTGLSVSGAMEWMRGLVMTEQQRVYCAELQGEIVKRLEFLSEVGLGYLTLDRESGTLSGGESQRIRLASQIGAGLSGVLYVLDEPSIGLHPADNERLIGTLKRLRDLGNSVLVVEHDEETMRAADWIIELGPGAGPHGGRIVSQGTPEQVMADGNSVTGGFLGERLKIAVPKHRVAPRRWEVGGGKSEVGSGERRTSNAERRTSKGGGREAEVGELFGNTSDFRPPTSDFDDAWLTVHGAREHNLQNVTVGFPLGCFVCVTGASGSGKSSLVDTILRRALMRHFHSAKDEPGKHERISGMAGIDKVVVIDQSPIGRSPRSNPATYTGAFTPIRELYAQLPAARVRGYSANRFSFNVAGGRGEKGGGDGVLTIDMHFLSDVQVTCEQCRGMRYNAETLEIAFKGRNIAEVLEMTVAEGARFFEKSPNIFPKLHALEQVGLGYVKLGQSGASLSGGEAQRVKLAAELAKRATGRTVYILDEPTTGLHFADIETLLVVLMRLRDAGNTLIVVEHHLDVIKCADWIVDMGPGGGTNGGQVVVEGPPEVVAACEGSATGRFLRKALKG</sequence>
<evidence type="ECO:0000256" key="4">
    <source>
        <dbReference type="ARBA" id="ARBA00022737"/>
    </source>
</evidence>
<dbReference type="FunFam" id="3.40.50.300:FF:000028">
    <property type="entry name" value="UvrABC system protein A"/>
    <property type="match status" value="1"/>
</dbReference>
<dbReference type="InterPro" id="IPR013815">
    <property type="entry name" value="ATP_grasp_subdomain_1"/>
</dbReference>
<reference evidence="19 20" key="1">
    <citation type="submission" date="2019-05" db="EMBL/GenBank/DDBJ databases">
        <title>Verrucobacter flavum gen. nov., sp. nov. a new member of the family Verrucomicrobiaceae.</title>
        <authorList>
            <person name="Szuroczki S."/>
            <person name="Abbaszade G."/>
            <person name="Szabo A."/>
            <person name="Felfoldi T."/>
            <person name="Schumann P."/>
            <person name="Boka K."/>
            <person name="Keki Z."/>
            <person name="Toumi M."/>
            <person name="Toth E."/>
        </authorList>
    </citation>
    <scope>NUCLEOTIDE SEQUENCE [LARGE SCALE GENOMIC DNA]</scope>
    <source>
        <strain evidence="19 20">MG-N-17</strain>
    </source>
</reference>
<dbReference type="Gene3D" id="1.10.8.280">
    <property type="entry name" value="ABC transporter ATPase domain-like"/>
    <property type="match status" value="1"/>
</dbReference>
<protein>
    <recommendedName>
        <fullName evidence="15">UvrABC system protein A</fullName>
    </recommendedName>
    <alternativeName>
        <fullName evidence="16">Excinuclease ABC subunit A</fullName>
    </alternativeName>
</protein>
<evidence type="ECO:0000256" key="6">
    <source>
        <dbReference type="ARBA" id="ARBA00022763"/>
    </source>
</evidence>
<evidence type="ECO:0000313" key="19">
    <source>
        <dbReference type="EMBL" id="TLD70645.1"/>
    </source>
</evidence>
<keyword evidence="6" id="KW-0227">DNA damage</keyword>
<dbReference type="RefSeq" id="WP_138086118.1">
    <property type="nucleotide sequence ID" value="NZ_VAUV01000007.1"/>
</dbReference>
<comment type="subcellular location">
    <subcellularLocation>
        <location evidence="1">Cytoplasm</location>
    </subcellularLocation>
</comment>
<dbReference type="InterPro" id="IPR017871">
    <property type="entry name" value="ABC_transporter-like_CS"/>
</dbReference>
<dbReference type="Pfam" id="PF17760">
    <property type="entry name" value="UvrA_inter"/>
    <property type="match status" value="1"/>
</dbReference>
<dbReference type="CDD" id="cd03271">
    <property type="entry name" value="ABC_UvrA_II"/>
    <property type="match status" value="1"/>
</dbReference>
<name>A0A5R8KF92_9BACT</name>
<dbReference type="Gene3D" id="3.30.1490.20">
    <property type="entry name" value="ATP-grasp fold, A domain"/>
    <property type="match status" value="1"/>
</dbReference>
<evidence type="ECO:0000256" key="7">
    <source>
        <dbReference type="ARBA" id="ARBA00022769"/>
    </source>
</evidence>
<dbReference type="InterPro" id="IPR027417">
    <property type="entry name" value="P-loop_NTPase"/>
</dbReference>
<dbReference type="InterPro" id="IPR003593">
    <property type="entry name" value="AAA+_ATPase"/>
</dbReference>
<keyword evidence="8" id="KW-0863">Zinc-finger</keyword>
<evidence type="ECO:0000256" key="12">
    <source>
        <dbReference type="ARBA" id="ARBA00023125"/>
    </source>
</evidence>